<proteinExistence type="predicted"/>
<dbReference type="EMBL" id="GIFC01004414">
    <property type="protein sequence ID" value="MXU86497.1"/>
    <property type="molecule type" value="Transcribed_RNA"/>
</dbReference>
<organism evidence="1">
    <name type="scientific">Ixodes ricinus</name>
    <name type="common">Common tick</name>
    <name type="synonym">Acarus ricinus</name>
    <dbReference type="NCBI Taxonomy" id="34613"/>
    <lineage>
        <taxon>Eukaryota</taxon>
        <taxon>Metazoa</taxon>
        <taxon>Ecdysozoa</taxon>
        <taxon>Arthropoda</taxon>
        <taxon>Chelicerata</taxon>
        <taxon>Arachnida</taxon>
        <taxon>Acari</taxon>
        <taxon>Parasitiformes</taxon>
        <taxon>Ixodida</taxon>
        <taxon>Ixodoidea</taxon>
        <taxon>Ixodidae</taxon>
        <taxon>Ixodinae</taxon>
        <taxon>Ixodes</taxon>
    </lineage>
</organism>
<evidence type="ECO:0000313" key="1">
    <source>
        <dbReference type="EMBL" id="MXU86497.1"/>
    </source>
</evidence>
<sequence length="91" mass="9870">MANGAGGELFWLLASACITVCRKVAGGCDSVAKLRLHGFVVLALLCFGAPPQIPQSSRPLFVAAWRMMALPRSRSRRLLHGVSKDTTRVYL</sequence>
<accession>A0A6B0UBH1</accession>
<reference evidence="1" key="1">
    <citation type="submission" date="2019-12" db="EMBL/GenBank/DDBJ databases">
        <title>An insight into the sialome of adult female Ixodes ricinus ticks feeding for 6 days.</title>
        <authorList>
            <person name="Perner J."/>
            <person name="Ribeiro J.M.C."/>
        </authorList>
    </citation>
    <scope>NUCLEOTIDE SEQUENCE</scope>
    <source>
        <strain evidence="1">Semi-engorged</strain>
        <tissue evidence="1">Salivary glands</tissue>
    </source>
</reference>
<name>A0A6B0UBH1_IXORI</name>
<dbReference type="AlphaFoldDB" id="A0A6B0UBH1"/>
<protein>
    <submittedName>
        <fullName evidence="1">Putative secreted protein</fullName>
    </submittedName>
</protein>